<proteinExistence type="inferred from homology"/>
<organism evidence="13 14">
    <name type="scientific">Fictibacillus aquaticus</name>
    <dbReference type="NCBI Taxonomy" id="2021314"/>
    <lineage>
        <taxon>Bacteria</taxon>
        <taxon>Bacillati</taxon>
        <taxon>Bacillota</taxon>
        <taxon>Bacilli</taxon>
        <taxon>Bacillales</taxon>
        <taxon>Fictibacillaceae</taxon>
        <taxon>Fictibacillus</taxon>
    </lineage>
</organism>
<keyword evidence="10" id="KW-0326">Glycosidase</keyword>
<evidence type="ECO:0000256" key="1">
    <source>
        <dbReference type="ARBA" id="ARBA00000548"/>
    </source>
</evidence>
<keyword evidence="8" id="KW-0106">Calcium</keyword>
<keyword evidence="7" id="KW-0378">Hydrolase</keyword>
<evidence type="ECO:0000256" key="8">
    <source>
        <dbReference type="ARBA" id="ARBA00022837"/>
    </source>
</evidence>
<dbReference type="InterPro" id="IPR013780">
    <property type="entry name" value="Glyco_hydro_b"/>
</dbReference>
<sequence length="505" mass="58496">MLLPFLLFFSSEMNALAEEEKERNWQDEAVYFIMVDRFYNGDTSNDLDSDIEDPYAYHGGDIKGITKKLDYIKDLGSTAIWLTPIVKNEEKGYHGYWTEDFLQVEEHFGTIQDVKELVKEAHKREMKVILDLVVNHTGYKHEWLNDPDKKGWYHEQQEIYDYNDQKQVEEGWLSGLPDLNQENESTRKYLLDMAVYWIKETNIDGYRLDTVKHVPKSFWSDFSKAVKKEKPDFYLLGEVWHDNPEYIADYSEAGIESFVDYPLYNEMTLAFSESGQPLSELASVWDRNSYYYSKPYEMGNFLDNHDNIRFTRQALLKNEDPEKRLRLALTYLYTAPGIPILYQGTEHMMDGGKDPDNRHMMEFPSENKMEDFTSEIAKLRQEQPALRRGDYKLVYEKGSTIVFKRKFKGDIVYIAYNNSKEKQSITLKDRDLKGYGSLNSLITSAAEVNADVSKGSAKLNMPPETAQVLSPMKGSSIPLWAWLTGGAAVAVIIAAAVMRHRKLSQ</sequence>
<comment type="similarity">
    <text evidence="3">Belongs to the glycosyl hydrolase 13 family.</text>
</comment>
<evidence type="ECO:0000313" key="14">
    <source>
        <dbReference type="Proteomes" id="UP000215059"/>
    </source>
</evidence>
<evidence type="ECO:0000256" key="11">
    <source>
        <dbReference type="SAM" id="Phobius"/>
    </source>
</evidence>
<keyword evidence="11" id="KW-0812">Transmembrane</keyword>
<dbReference type="Proteomes" id="UP000215059">
    <property type="component" value="Unassembled WGS sequence"/>
</dbReference>
<gene>
    <name evidence="13" type="ORF">CGZ90_04145</name>
</gene>
<dbReference type="EC" id="3.2.1.1" evidence="4"/>
<keyword evidence="11" id="KW-1133">Transmembrane helix</keyword>
<dbReference type="SMART" id="SM00642">
    <property type="entry name" value="Aamy"/>
    <property type="match status" value="1"/>
</dbReference>
<dbReference type="GO" id="GO:0005509">
    <property type="term" value="F:calcium ion binding"/>
    <property type="evidence" value="ECO:0007669"/>
    <property type="project" value="InterPro"/>
</dbReference>
<dbReference type="PANTHER" id="PTHR10357">
    <property type="entry name" value="ALPHA-AMYLASE FAMILY MEMBER"/>
    <property type="match status" value="1"/>
</dbReference>
<evidence type="ECO:0000259" key="12">
    <source>
        <dbReference type="SMART" id="SM00642"/>
    </source>
</evidence>
<evidence type="ECO:0000256" key="2">
    <source>
        <dbReference type="ARBA" id="ARBA00001913"/>
    </source>
</evidence>
<dbReference type="GO" id="GO:0004556">
    <property type="term" value="F:alpha-amylase activity"/>
    <property type="evidence" value="ECO:0007669"/>
    <property type="project" value="UniProtKB-EC"/>
</dbReference>
<dbReference type="InterPro" id="IPR006047">
    <property type="entry name" value="GH13_cat_dom"/>
</dbReference>
<dbReference type="EMBL" id="NOII01000001">
    <property type="protein sequence ID" value="OYD59815.1"/>
    <property type="molecule type" value="Genomic_DNA"/>
</dbReference>
<dbReference type="PIRSF" id="PIRSF001024">
    <property type="entry name" value="Alph-amyl_fung"/>
    <property type="match status" value="1"/>
</dbReference>
<evidence type="ECO:0000256" key="5">
    <source>
        <dbReference type="ARBA" id="ARBA00022723"/>
    </source>
</evidence>
<keyword evidence="9" id="KW-0119">Carbohydrate metabolism</keyword>
<comment type="catalytic activity">
    <reaction evidence="1">
        <text>Endohydrolysis of (1-&gt;4)-alpha-D-glucosidic linkages in polysaccharides containing three or more (1-&gt;4)-alpha-linked D-glucose units.</text>
        <dbReference type="EC" id="3.2.1.1"/>
    </reaction>
</comment>
<dbReference type="PANTHER" id="PTHR10357:SF215">
    <property type="entry name" value="ALPHA-AMYLASE 1"/>
    <property type="match status" value="1"/>
</dbReference>
<feature type="domain" description="Glycosyl hydrolase family 13 catalytic" evidence="12">
    <location>
        <begin position="32"/>
        <end position="380"/>
    </location>
</feature>
<dbReference type="Pfam" id="PF22026">
    <property type="entry name" value="Alpha-amylase_C_2"/>
    <property type="match status" value="1"/>
</dbReference>
<name>A0A235FGG7_9BACL</name>
<evidence type="ECO:0000256" key="3">
    <source>
        <dbReference type="ARBA" id="ARBA00008061"/>
    </source>
</evidence>
<dbReference type="InterPro" id="IPR054174">
    <property type="entry name" value="Alpha-amylase-like_C"/>
</dbReference>
<comment type="caution">
    <text evidence="13">The sequence shown here is derived from an EMBL/GenBank/DDBJ whole genome shotgun (WGS) entry which is preliminary data.</text>
</comment>
<dbReference type="SUPFAM" id="SSF51445">
    <property type="entry name" value="(Trans)glycosidases"/>
    <property type="match status" value="1"/>
</dbReference>
<evidence type="ECO:0000256" key="7">
    <source>
        <dbReference type="ARBA" id="ARBA00022801"/>
    </source>
</evidence>
<dbReference type="Gene3D" id="3.20.20.80">
    <property type="entry name" value="Glycosidases"/>
    <property type="match status" value="1"/>
</dbReference>
<evidence type="ECO:0000313" key="13">
    <source>
        <dbReference type="EMBL" id="OYD59815.1"/>
    </source>
</evidence>
<reference evidence="13 14" key="1">
    <citation type="submission" date="2017-07" db="EMBL/GenBank/DDBJ databases">
        <title>Fictibacillus sp. nov. GDSW-R2A3 Genome sequencing and assembly.</title>
        <authorList>
            <person name="Mayilraj S."/>
        </authorList>
    </citation>
    <scope>NUCLEOTIDE SEQUENCE [LARGE SCALE GENOMIC DNA]</scope>
    <source>
        <strain evidence="13 14">GDSW-R2A3</strain>
    </source>
</reference>
<dbReference type="Pfam" id="PF00128">
    <property type="entry name" value="Alpha-amylase"/>
    <property type="match status" value="1"/>
</dbReference>
<dbReference type="OrthoDB" id="9805159at2"/>
<evidence type="ECO:0000256" key="10">
    <source>
        <dbReference type="ARBA" id="ARBA00023295"/>
    </source>
</evidence>
<dbReference type="AlphaFoldDB" id="A0A235FGG7"/>
<keyword evidence="14" id="KW-1185">Reference proteome</keyword>
<evidence type="ECO:0000256" key="6">
    <source>
        <dbReference type="ARBA" id="ARBA00022729"/>
    </source>
</evidence>
<keyword evidence="5" id="KW-0479">Metal-binding</keyword>
<dbReference type="InterPro" id="IPR013777">
    <property type="entry name" value="A-amylase-like"/>
</dbReference>
<accession>A0A235FGG7</accession>
<dbReference type="InterPro" id="IPR017853">
    <property type="entry name" value="GH"/>
</dbReference>
<dbReference type="GO" id="GO:0016829">
    <property type="term" value="F:lyase activity"/>
    <property type="evidence" value="ECO:0007669"/>
    <property type="project" value="UniProtKB-KW"/>
</dbReference>
<keyword evidence="13" id="KW-0456">Lyase</keyword>
<keyword evidence="6" id="KW-0732">Signal</keyword>
<dbReference type="Gene3D" id="2.60.40.1180">
    <property type="entry name" value="Golgi alpha-mannosidase II"/>
    <property type="match status" value="1"/>
</dbReference>
<keyword evidence="11" id="KW-0472">Membrane</keyword>
<dbReference type="CDD" id="cd11339">
    <property type="entry name" value="AmyAc_bac_CMD_like_2"/>
    <property type="match status" value="1"/>
</dbReference>
<dbReference type="SUPFAM" id="SSF51011">
    <property type="entry name" value="Glycosyl hydrolase domain"/>
    <property type="match status" value="1"/>
</dbReference>
<dbReference type="GO" id="GO:0005975">
    <property type="term" value="P:carbohydrate metabolic process"/>
    <property type="evidence" value="ECO:0007669"/>
    <property type="project" value="InterPro"/>
</dbReference>
<comment type="cofactor">
    <cofactor evidence="2">
        <name>Ca(2+)</name>
        <dbReference type="ChEBI" id="CHEBI:29108"/>
    </cofactor>
</comment>
<evidence type="ECO:0000256" key="9">
    <source>
        <dbReference type="ARBA" id="ARBA00023277"/>
    </source>
</evidence>
<evidence type="ECO:0000256" key="4">
    <source>
        <dbReference type="ARBA" id="ARBA00012595"/>
    </source>
</evidence>
<feature type="transmembrane region" description="Helical" evidence="11">
    <location>
        <begin position="479"/>
        <end position="498"/>
    </location>
</feature>
<protein>
    <recommendedName>
        <fullName evidence="4">alpha-amylase</fullName>
        <ecNumber evidence="4">3.2.1.1</ecNumber>
    </recommendedName>
</protein>